<dbReference type="EMBL" id="CDMZ01003288">
    <property type="protein sequence ID" value="CEM45813.1"/>
    <property type="molecule type" value="Genomic_DNA"/>
</dbReference>
<dbReference type="VEuPathDB" id="CryptoDB:Cvel_7655"/>
<feature type="region of interest" description="Disordered" evidence="1">
    <location>
        <begin position="435"/>
        <end position="499"/>
    </location>
</feature>
<accession>A0A0G4HNT0</accession>
<gene>
    <name evidence="2" type="ORF">Cvel_7655</name>
</gene>
<feature type="region of interest" description="Disordered" evidence="1">
    <location>
        <begin position="186"/>
        <end position="207"/>
    </location>
</feature>
<dbReference type="InterPro" id="IPR015943">
    <property type="entry name" value="WD40/YVTN_repeat-like_dom_sf"/>
</dbReference>
<proteinExistence type="predicted"/>
<sequence length="499" mass="53079">MERGEKRVDTLYEEADVKSENLRFRLRAVAVTDTHVVTANQHEVSLWKIGDKGSDFAGRVGAGLEDAKALVASPGCRWVVAANGLGRVRIWKADDVGGGYKDVGELDTRNRFGSIFLQIVDCRLVIGGGKGSIEVYRLSDAGGFEVLSKRTLHDKPGFFFSAMAAAAFMPLPNPSEVVHLDMQQREPGGPREEIISSPPRKVLSEGGRPDSPPLLIAGADERGQICVTNGSSEERIFIWARNRIVDKKTNQVHARQVPASNLGVRSLAFVPANKQLVAGTQCGHLVIYKLYEGLVLQSVVQKVRAGWIVSLASEPSEGKNRFISLDTDGKVALWTPTVKGLYTERSLGSVPTLNWTVCWSAGGEMVLIPAGPFSVCLIPRAGAIDDPEPQRPPSPSPSPIIPLQQPAVAAAASPLVEPPGEMPAAAAAGAELGSVPSSDVLANGAGGRQEGAEQQFQAAELDSEQGGGRKRAREDDEEEAGKKGAEANLGGDVTMETDG</sequence>
<dbReference type="AlphaFoldDB" id="A0A0G4HNT0"/>
<reference evidence="2" key="1">
    <citation type="submission" date="2014-11" db="EMBL/GenBank/DDBJ databases">
        <authorList>
            <person name="Otto D Thomas"/>
            <person name="Naeem Raeece"/>
        </authorList>
    </citation>
    <scope>NUCLEOTIDE SEQUENCE</scope>
</reference>
<name>A0A0G4HNT0_9ALVE</name>
<evidence type="ECO:0008006" key="3">
    <source>
        <dbReference type="Google" id="ProtNLM"/>
    </source>
</evidence>
<dbReference type="Gene3D" id="2.130.10.10">
    <property type="entry name" value="YVTN repeat-like/Quinoprotein amine dehydrogenase"/>
    <property type="match status" value="1"/>
</dbReference>
<organism evidence="2">
    <name type="scientific">Chromera velia CCMP2878</name>
    <dbReference type="NCBI Taxonomy" id="1169474"/>
    <lineage>
        <taxon>Eukaryota</taxon>
        <taxon>Sar</taxon>
        <taxon>Alveolata</taxon>
        <taxon>Colpodellida</taxon>
        <taxon>Chromeraceae</taxon>
        <taxon>Chromera</taxon>
    </lineage>
</organism>
<evidence type="ECO:0000256" key="1">
    <source>
        <dbReference type="SAM" id="MobiDB-lite"/>
    </source>
</evidence>
<dbReference type="InterPro" id="IPR036322">
    <property type="entry name" value="WD40_repeat_dom_sf"/>
</dbReference>
<dbReference type="SUPFAM" id="SSF50978">
    <property type="entry name" value="WD40 repeat-like"/>
    <property type="match status" value="1"/>
</dbReference>
<evidence type="ECO:0000313" key="2">
    <source>
        <dbReference type="EMBL" id="CEM45813.1"/>
    </source>
</evidence>
<protein>
    <recommendedName>
        <fullName evidence="3">Anaphase-promoting complex subunit 4 WD40 domain-containing protein</fullName>
    </recommendedName>
</protein>